<dbReference type="GO" id="GO:0003677">
    <property type="term" value="F:DNA binding"/>
    <property type="evidence" value="ECO:0007669"/>
    <property type="project" value="TreeGrafter"/>
</dbReference>
<dbReference type="GO" id="GO:0000785">
    <property type="term" value="C:chromatin"/>
    <property type="evidence" value="ECO:0007669"/>
    <property type="project" value="Ensembl"/>
</dbReference>
<dbReference type="GO" id="GO:1905168">
    <property type="term" value="P:positive regulation of double-strand break repair via homologous recombination"/>
    <property type="evidence" value="ECO:0007669"/>
    <property type="project" value="Ensembl"/>
</dbReference>
<feature type="region of interest" description="Disordered" evidence="5">
    <location>
        <begin position="307"/>
        <end position="328"/>
    </location>
</feature>
<name>A0A7M4EDF6_CROPO</name>
<dbReference type="GO" id="GO:0006281">
    <property type="term" value="P:DNA repair"/>
    <property type="evidence" value="ECO:0007669"/>
    <property type="project" value="TreeGrafter"/>
</dbReference>
<dbReference type="GO" id="GO:0042802">
    <property type="term" value="F:identical protein binding"/>
    <property type="evidence" value="ECO:0007669"/>
    <property type="project" value="Ensembl"/>
</dbReference>
<dbReference type="Pfam" id="PF05029">
    <property type="entry name" value="TIMELESS_C"/>
    <property type="match status" value="1"/>
</dbReference>
<dbReference type="InterPro" id="IPR007725">
    <property type="entry name" value="TIMELESS_C"/>
</dbReference>
<evidence type="ECO:0000256" key="4">
    <source>
        <dbReference type="ARBA" id="ARBA00023306"/>
    </source>
</evidence>
<feature type="domain" description="Timeless N-terminal" evidence="6">
    <location>
        <begin position="19"/>
        <end position="278"/>
    </location>
</feature>
<comment type="similarity">
    <text evidence="2">Belongs to the timeless family.</text>
</comment>
<feature type="region of interest" description="Disordered" evidence="5">
    <location>
        <begin position="1033"/>
        <end position="1055"/>
    </location>
</feature>
<sequence>MNCELLATCSALGCLEGDTYHKEPDCLESVKDLIRFLRHEDETREVRQQLGDAQILQNDLLPLLVQHASDAQLFDAIIRLLVNLTQPALLCFGKVPQVPGERHHFLQITSHLQAYKEAFASEKVFGVLSEKLYDLLQLDWEQRQEEDALLIERILLLVRNVLHVPAEPTEEKSVDDDASAHDRVLWAVHLSGMDDLLQFLACATSEAQWALHVLEVIALMLRDQTPEQLAATGQPRIAAQQDEDARELEALRQREMVERRSRLRQRGTRHSRFGGSYIIQGLKSIGDRDVVFHKGLHNVCHYSSDLGKPGARVPRHRQPPPDPTPRRRSARNVRLFLRGFCEDFLRSGFNRLMALVKEQLGRARAEDHDETFYLWALSFFLGFSRARGFRAELVSEALSVSAFHAVEQQLRFCYEMMLIDKPQIPAWARRMHLALKAYQELLLSLQEMDRAPDPAVRHGSHVLKNNIFYVLEFRELFLTLFRKFNAAQQPRAFLRDLAGATHLFLRLLEHFCRQRRSLVVQVSRGVEVGLRGRRDGSALPGGAWSCPRPLPRPCLCLQELPKEVPVPFDAAAETPVEEQRAQALAQIQTGLVAGDAPRALALLRASREVWPEGDVFGVPNASLDDEIQLLQQILSAPLPQEPEGGEDEEEDEDEELEAVRVSEKEFSFQDYFKRFACVPVLRAYGLLLRDYERNGPRTNHYVARMLQRLARGLGMPGLLCQLSLFSTFRRLLHDPAAPQVSAPNQGAGTLESLWPLCLSSHPPVLQGLPCPLSSLGEGGQMLLCSLPDDDVIGHILSHLPGPARTRKQVVKQLVQLGLAHSAHDFPPPRKGTNIVLWTEEQELELQRLFEEFQGTDDILGNILRHLTARRSRARVMDKLLSLGLVSERKELYKKRRRKPGPVRVCDEDEEGNMGEEEEEEEEEEGRMEAEVGELVPAGEAPELAQSLQQDGEGGKDGGMGGWGVHLSPSPLTLPPGLTGPLLWLMTCLRRTATDRQQARLAQPVPLVPLSEENEDAMEEPRFQRLLRALGLRPPASEQVGPSPPAPLQGGSMESGAGPWMPGFPPGLAEGGGWEQHEGQWGAEMPGSLCCHQCGGPWCLFPPCSYLCHCLLPCPWAHVSVSCLHLELCPHWGVGGSGSSLISSYLCREDPGPSQPRPKRRRWLDSEEEDDPDSPGQLEPHCTPPQEGGHCCSGVGQVLGWREEGQGSPPPTALPPLGLLAAAEPAWGDPREQEPAPGRRKHLHIEDEDED</sequence>
<reference evidence="8" key="1">
    <citation type="submission" date="2025-08" db="UniProtKB">
        <authorList>
            <consortium name="Ensembl"/>
        </authorList>
    </citation>
    <scope>IDENTIFICATION</scope>
</reference>
<dbReference type="GO" id="GO:0072711">
    <property type="term" value="P:cellular response to hydroxyurea"/>
    <property type="evidence" value="ECO:0007669"/>
    <property type="project" value="Ensembl"/>
</dbReference>
<evidence type="ECO:0000256" key="1">
    <source>
        <dbReference type="ARBA" id="ARBA00004123"/>
    </source>
</evidence>
<dbReference type="GO" id="GO:0031297">
    <property type="term" value="P:replication fork processing"/>
    <property type="evidence" value="ECO:0007669"/>
    <property type="project" value="Ensembl"/>
</dbReference>
<evidence type="ECO:0000259" key="6">
    <source>
        <dbReference type="Pfam" id="PF04821"/>
    </source>
</evidence>
<dbReference type="Pfam" id="PF26019">
    <property type="entry name" value="HTH_TIMELESS"/>
    <property type="match status" value="1"/>
</dbReference>
<keyword evidence="4" id="KW-0131">Cell cycle</keyword>
<keyword evidence="3" id="KW-0539">Nucleus</keyword>
<dbReference type="Ensembl" id="ENSCPRT00005009634.1">
    <property type="protein sequence ID" value="ENSCPRP00005008184.1"/>
    <property type="gene ID" value="ENSCPRG00005005746.1"/>
</dbReference>
<feature type="region of interest" description="Disordered" evidence="5">
    <location>
        <begin position="896"/>
        <end position="929"/>
    </location>
</feature>
<feature type="domain" description="Timeless C-terminal" evidence="7">
    <location>
        <begin position="976"/>
        <end position="1038"/>
    </location>
</feature>
<gene>
    <name evidence="8" type="primary">TIMELESS</name>
</gene>
<dbReference type="GO" id="GO:0005654">
    <property type="term" value="C:nucleoplasm"/>
    <property type="evidence" value="ECO:0007669"/>
    <property type="project" value="Ensembl"/>
</dbReference>
<protein>
    <submittedName>
        <fullName evidence="8">Timeless circadian regulator</fullName>
    </submittedName>
</protein>
<evidence type="ECO:0000256" key="5">
    <source>
        <dbReference type="SAM" id="MobiDB-lite"/>
    </source>
</evidence>
<dbReference type="OMA" id="LTRNVAM"/>
<evidence type="ECO:0000256" key="2">
    <source>
        <dbReference type="ARBA" id="ARBA00008174"/>
    </source>
</evidence>
<feature type="region of interest" description="Disordered" evidence="5">
    <location>
        <begin position="948"/>
        <end position="967"/>
    </location>
</feature>
<dbReference type="InterPro" id="IPR006906">
    <property type="entry name" value="Timeless_N"/>
</dbReference>
<dbReference type="PANTHER" id="PTHR22940:SF4">
    <property type="entry name" value="PROTEIN TIMELESS HOMOLOG"/>
    <property type="match status" value="1"/>
</dbReference>
<feature type="region of interest" description="Disordered" evidence="5">
    <location>
        <begin position="1200"/>
        <end position="1250"/>
    </location>
</feature>
<organism evidence="8 9">
    <name type="scientific">Crocodylus porosus</name>
    <name type="common">Saltwater crocodile</name>
    <name type="synonym">Estuarine crocodile</name>
    <dbReference type="NCBI Taxonomy" id="8502"/>
    <lineage>
        <taxon>Eukaryota</taxon>
        <taxon>Metazoa</taxon>
        <taxon>Chordata</taxon>
        <taxon>Craniata</taxon>
        <taxon>Vertebrata</taxon>
        <taxon>Euteleostomi</taxon>
        <taxon>Archelosauria</taxon>
        <taxon>Archosauria</taxon>
        <taxon>Crocodylia</taxon>
        <taxon>Longirostres</taxon>
        <taxon>Crocodylidae</taxon>
        <taxon>Crocodylus</taxon>
    </lineage>
</organism>
<dbReference type="PANTHER" id="PTHR22940">
    <property type="entry name" value="TIMEOUT/TIMELESS-2"/>
    <property type="match status" value="1"/>
</dbReference>
<dbReference type="GO" id="GO:0030324">
    <property type="term" value="P:lung development"/>
    <property type="evidence" value="ECO:0007669"/>
    <property type="project" value="Ensembl"/>
</dbReference>
<dbReference type="GO" id="GO:0035861">
    <property type="term" value="C:site of double-strand break"/>
    <property type="evidence" value="ECO:0007669"/>
    <property type="project" value="Ensembl"/>
</dbReference>
<evidence type="ECO:0000313" key="8">
    <source>
        <dbReference type="Ensembl" id="ENSCPRP00005008184.1"/>
    </source>
</evidence>
<feature type="compositionally biased region" description="Low complexity" evidence="5">
    <location>
        <begin position="1214"/>
        <end position="1225"/>
    </location>
</feature>
<comment type="subcellular location">
    <subcellularLocation>
        <location evidence="1">Nucleus</location>
    </subcellularLocation>
</comment>
<dbReference type="GO" id="GO:0007623">
    <property type="term" value="P:circadian rhythm"/>
    <property type="evidence" value="ECO:0007669"/>
    <property type="project" value="Ensembl"/>
</dbReference>
<evidence type="ECO:0000256" key="3">
    <source>
        <dbReference type="ARBA" id="ARBA00023242"/>
    </source>
</evidence>
<evidence type="ECO:0000259" key="7">
    <source>
        <dbReference type="Pfam" id="PF05029"/>
    </source>
</evidence>
<dbReference type="Pfam" id="PF04821">
    <property type="entry name" value="TIMELESS"/>
    <property type="match status" value="1"/>
</dbReference>
<accession>A0A7M4EDF6</accession>
<dbReference type="AlphaFoldDB" id="A0A7M4EDF6"/>
<keyword evidence="9" id="KW-1185">Reference proteome</keyword>
<dbReference type="GO" id="GO:1904976">
    <property type="term" value="P:cellular response to bleomycin"/>
    <property type="evidence" value="ECO:0007669"/>
    <property type="project" value="Ensembl"/>
</dbReference>
<feature type="compositionally biased region" description="Acidic residues" evidence="5">
    <location>
        <begin position="906"/>
        <end position="925"/>
    </location>
</feature>
<feature type="region of interest" description="Disordered" evidence="5">
    <location>
        <begin position="1148"/>
        <end position="1188"/>
    </location>
</feature>
<proteinExistence type="inferred from homology"/>
<dbReference type="Proteomes" id="UP000594220">
    <property type="component" value="Unplaced"/>
</dbReference>
<dbReference type="GO" id="GO:0045892">
    <property type="term" value="P:negative regulation of DNA-templated transcription"/>
    <property type="evidence" value="ECO:0007669"/>
    <property type="project" value="Ensembl"/>
</dbReference>
<dbReference type="GO" id="GO:0043111">
    <property type="term" value="P:replication fork arrest"/>
    <property type="evidence" value="ECO:0007669"/>
    <property type="project" value="TreeGrafter"/>
</dbReference>
<dbReference type="GO" id="GO:0008047">
    <property type="term" value="F:enzyme activator activity"/>
    <property type="evidence" value="ECO:0007669"/>
    <property type="project" value="Ensembl"/>
</dbReference>
<dbReference type="GO" id="GO:0072719">
    <property type="term" value="P:cellular response to cisplatin"/>
    <property type="evidence" value="ECO:0007669"/>
    <property type="project" value="Ensembl"/>
</dbReference>
<dbReference type="GO" id="GO:0042752">
    <property type="term" value="P:regulation of circadian rhythm"/>
    <property type="evidence" value="ECO:0007669"/>
    <property type="project" value="Ensembl"/>
</dbReference>
<dbReference type="GeneTree" id="ENSGT00390000015124"/>
<evidence type="ECO:0000313" key="9">
    <source>
        <dbReference type="Proteomes" id="UP000594220"/>
    </source>
</evidence>
<dbReference type="GO" id="GO:0031298">
    <property type="term" value="C:replication fork protection complex"/>
    <property type="evidence" value="ECO:0007669"/>
    <property type="project" value="TreeGrafter"/>
</dbReference>
<dbReference type="InterPro" id="IPR044998">
    <property type="entry name" value="Timeless"/>
</dbReference>
<dbReference type="GO" id="GO:0048754">
    <property type="term" value="P:branching morphogenesis of an epithelial tube"/>
    <property type="evidence" value="ECO:0007669"/>
    <property type="project" value="Ensembl"/>
</dbReference>
<dbReference type="GO" id="GO:0044770">
    <property type="term" value="P:cell cycle phase transition"/>
    <property type="evidence" value="ECO:0007669"/>
    <property type="project" value="Ensembl"/>
</dbReference>
<reference evidence="8" key="2">
    <citation type="submission" date="2025-09" db="UniProtKB">
        <authorList>
            <consortium name="Ensembl"/>
        </authorList>
    </citation>
    <scope>IDENTIFICATION</scope>
</reference>
<dbReference type="GO" id="GO:0000076">
    <property type="term" value="P:DNA replication checkpoint signaling"/>
    <property type="evidence" value="ECO:0007669"/>
    <property type="project" value="TreeGrafter"/>
</dbReference>